<keyword evidence="1" id="KW-0812">Transmembrane</keyword>
<sequence length="277" mass="31365">MKKITFVAGILAFLMPIILIAYITYLEMEDYKPNIEYRIAAKSYGEPSQISRMNIEETVHVNGKLNSHDFDFVEWDSTRNPKVRISVSLNEEVRIGGTLVYVNNKPLASSVNGVIQEINIIEGYVKILDIDKLVLESYTDTKNANKLELNKWYVVDQDVKIKLISLSNVMTELGRMASYALEGGSFLYQEHVKFEIPTGVVYTDALTVSKESVYQKELDGPYYIRRVESTGQVIGEVEVKVGIANKDMITITGVEEGWFADPGYAQLMRSEMGFENE</sequence>
<evidence type="ECO:0000313" key="2">
    <source>
        <dbReference type="EMBL" id="QNO13478.1"/>
    </source>
</evidence>
<keyword evidence="1" id="KW-1133">Transmembrane helix</keyword>
<name>A0A7G9W466_ALKCA</name>
<protein>
    <submittedName>
        <fullName evidence="2">Uncharacterized protein</fullName>
    </submittedName>
</protein>
<accession>A0A7G9W466</accession>
<proteinExistence type="predicted"/>
<gene>
    <name evidence="2" type="ORF">HYG86_01190</name>
</gene>
<feature type="transmembrane region" description="Helical" evidence="1">
    <location>
        <begin position="6"/>
        <end position="25"/>
    </location>
</feature>
<reference evidence="2 3" key="1">
    <citation type="submission" date="2020-07" db="EMBL/GenBank/DDBJ databases">
        <title>Alkalicella. sp. LB2 genome.</title>
        <authorList>
            <person name="Postec A."/>
            <person name="Quemeneur M."/>
        </authorList>
    </citation>
    <scope>NUCLEOTIDE SEQUENCE [LARGE SCALE GENOMIC DNA]</scope>
    <source>
        <strain evidence="2 3">LB2</strain>
    </source>
</reference>
<evidence type="ECO:0000256" key="1">
    <source>
        <dbReference type="SAM" id="Phobius"/>
    </source>
</evidence>
<dbReference type="EMBL" id="CP058559">
    <property type="protein sequence ID" value="QNO13478.1"/>
    <property type="molecule type" value="Genomic_DNA"/>
</dbReference>
<organism evidence="2 3">
    <name type="scientific">Alkalicella caledoniensis</name>
    <dbReference type="NCBI Taxonomy" id="2731377"/>
    <lineage>
        <taxon>Bacteria</taxon>
        <taxon>Bacillati</taxon>
        <taxon>Bacillota</taxon>
        <taxon>Clostridia</taxon>
        <taxon>Eubacteriales</taxon>
        <taxon>Proteinivoracaceae</taxon>
        <taxon>Alkalicella</taxon>
    </lineage>
</organism>
<dbReference type="AlphaFoldDB" id="A0A7G9W466"/>
<keyword evidence="1" id="KW-0472">Membrane</keyword>
<dbReference type="RefSeq" id="WP_213167146.1">
    <property type="nucleotide sequence ID" value="NZ_CP058559.1"/>
</dbReference>
<dbReference type="KEGG" id="acae:HYG86_01190"/>
<evidence type="ECO:0000313" key="3">
    <source>
        <dbReference type="Proteomes" id="UP000516160"/>
    </source>
</evidence>
<keyword evidence="3" id="KW-1185">Reference proteome</keyword>
<dbReference type="Proteomes" id="UP000516160">
    <property type="component" value="Chromosome"/>
</dbReference>